<keyword evidence="2" id="KW-1185">Reference proteome</keyword>
<evidence type="ECO:0000313" key="2">
    <source>
        <dbReference type="Proteomes" id="UP000019591"/>
    </source>
</evidence>
<name>W8THD8_PEPAC</name>
<gene>
    <name evidence="1" type="ORF">EAL2_c19520</name>
</gene>
<dbReference type="Gene3D" id="2.40.30.200">
    <property type="match status" value="1"/>
</dbReference>
<organism evidence="1 2">
    <name type="scientific">Peptoclostridium acidaminophilum DSM 3953</name>
    <dbReference type="NCBI Taxonomy" id="1286171"/>
    <lineage>
        <taxon>Bacteria</taxon>
        <taxon>Bacillati</taxon>
        <taxon>Bacillota</taxon>
        <taxon>Clostridia</taxon>
        <taxon>Peptostreptococcales</taxon>
        <taxon>Peptoclostridiaceae</taxon>
        <taxon>Peptoclostridium</taxon>
    </lineage>
</organism>
<dbReference type="OrthoDB" id="3078561at2"/>
<dbReference type="KEGG" id="eac:EAL2_c19520"/>
<protein>
    <submittedName>
        <fullName evidence="1">Uncharacterized protein</fullName>
    </submittedName>
</protein>
<dbReference type="AlphaFoldDB" id="W8THD8"/>
<proteinExistence type="predicted"/>
<sequence>MSGQKWSFAGVDLNTKGWSVIEVPEGIGTVGLRGGNIQIPFQDGKRWMKKRYEERVVMLPMWVRGLDSVTGKVPSGVSLDEQLYENIDFLSRLFGKRGEHTLKRILPDGTEREAMAEVYKQVNFVKSMPGYAKFAVEFLLSDPFFYDINKMQETKQVSNASYEWTHNNPGTAPATDVVITLNGPMESPKLECLGSNLWLQFQGSIGSGESVVINAGDFTCKKGSSNMISAIKHGGDAFWFILESGYNQLRISGASGGSVKLEYYPAYF</sequence>
<reference evidence="1 2" key="1">
    <citation type="journal article" date="2014" name="Genome Announc.">
        <title>Complete Genome Sequence of Amino Acid-Utilizing Eubacterium acidaminophilum al-2 (DSM 3953).</title>
        <authorList>
            <person name="Poehlein A."/>
            <person name="Andreesen J.R."/>
            <person name="Daniel R."/>
        </authorList>
    </citation>
    <scope>NUCLEOTIDE SEQUENCE [LARGE SCALE GENOMIC DNA]</scope>
    <source>
        <strain evidence="1 2">DSM 3953</strain>
    </source>
</reference>
<dbReference type="PATRIC" id="fig|1286171.3.peg.1901"/>
<evidence type="ECO:0000313" key="1">
    <source>
        <dbReference type="EMBL" id="AHM57233.1"/>
    </source>
</evidence>
<accession>W8THD8</accession>
<dbReference type="STRING" id="1286171.EAL2_c19520"/>
<dbReference type="EMBL" id="CP007452">
    <property type="protein sequence ID" value="AHM57233.1"/>
    <property type="molecule type" value="Genomic_DNA"/>
</dbReference>
<dbReference type="Proteomes" id="UP000019591">
    <property type="component" value="Chromosome"/>
</dbReference>
<dbReference type="HOGENOM" id="CLU_1076644_0_0_9"/>
<dbReference type="RefSeq" id="WP_025436181.1">
    <property type="nucleotide sequence ID" value="NZ_CP007452.1"/>
</dbReference>